<reference evidence="5 6" key="1">
    <citation type="submission" date="2018-02" db="EMBL/GenBank/DDBJ databases">
        <title>Draft genome sequence of bacterial isolates from marine environment.</title>
        <authorList>
            <person name="Singh S.K."/>
            <person name="Hill R."/>
            <person name="Major S."/>
            <person name="Cai H."/>
            <person name="Li Y."/>
        </authorList>
    </citation>
    <scope>NUCLEOTIDE SEQUENCE [LARGE SCALE GENOMIC DNA]</scope>
    <source>
        <strain evidence="5 6">IMET F</strain>
    </source>
</reference>
<dbReference type="InterPro" id="IPR036388">
    <property type="entry name" value="WH-like_DNA-bd_sf"/>
</dbReference>
<feature type="domain" description="HTH asnC-type" evidence="4">
    <location>
        <begin position="11"/>
        <end position="72"/>
    </location>
</feature>
<comment type="caution">
    <text evidence="5">The sequence shown here is derived from an EMBL/GenBank/DDBJ whole genome shotgun (WGS) entry which is preliminary data.</text>
</comment>
<dbReference type="InterPro" id="IPR000485">
    <property type="entry name" value="AsnC-type_HTH_dom"/>
</dbReference>
<dbReference type="RefSeq" id="WP_069799474.1">
    <property type="nucleotide sequence ID" value="NZ_CP034157.1"/>
</dbReference>
<dbReference type="GO" id="GO:0006355">
    <property type="term" value="P:regulation of DNA-templated transcription"/>
    <property type="evidence" value="ECO:0007669"/>
    <property type="project" value="UniProtKB-ARBA"/>
</dbReference>
<dbReference type="SUPFAM" id="SSF46785">
    <property type="entry name" value="Winged helix' DNA-binding domain"/>
    <property type="match status" value="1"/>
</dbReference>
<evidence type="ECO:0000256" key="1">
    <source>
        <dbReference type="ARBA" id="ARBA00023015"/>
    </source>
</evidence>
<organism evidence="5 6">
    <name type="scientific">Cloacibacterium normanense</name>
    <dbReference type="NCBI Taxonomy" id="237258"/>
    <lineage>
        <taxon>Bacteria</taxon>
        <taxon>Pseudomonadati</taxon>
        <taxon>Bacteroidota</taxon>
        <taxon>Flavobacteriia</taxon>
        <taxon>Flavobacteriales</taxon>
        <taxon>Weeksellaceae</taxon>
    </lineage>
</organism>
<proteinExistence type="predicted"/>
<name>A0A2S7I203_9FLAO</name>
<dbReference type="Gene3D" id="1.10.10.10">
    <property type="entry name" value="Winged helix-like DNA-binding domain superfamily/Winged helix DNA-binding domain"/>
    <property type="match status" value="1"/>
</dbReference>
<dbReference type="GO" id="GO:0043565">
    <property type="term" value="F:sequence-specific DNA binding"/>
    <property type="evidence" value="ECO:0007669"/>
    <property type="project" value="InterPro"/>
</dbReference>
<dbReference type="InterPro" id="IPR019885">
    <property type="entry name" value="Tscrpt_reg_HTH_AsnC-type_CS"/>
</dbReference>
<dbReference type="InterPro" id="IPR019888">
    <property type="entry name" value="Tscrpt_reg_AsnC-like"/>
</dbReference>
<dbReference type="Gene3D" id="3.30.70.920">
    <property type="match status" value="1"/>
</dbReference>
<evidence type="ECO:0000256" key="3">
    <source>
        <dbReference type="ARBA" id="ARBA00023163"/>
    </source>
</evidence>
<dbReference type="Proteomes" id="UP000238565">
    <property type="component" value="Unassembled WGS sequence"/>
</dbReference>
<dbReference type="PANTHER" id="PTHR30154">
    <property type="entry name" value="LEUCINE-RESPONSIVE REGULATORY PROTEIN"/>
    <property type="match status" value="1"/>
</dbReference>
<dbReference type="PRINTS" id="PR00033">
    <property type="entry name" value="HTHASNC"/>
</dbReference>
<dbReference type="Pfam" id="PF01037">
    <property type="entry name" value="AsnC_trans_reg"/>
    <property type="match status" value="1"/>
</dbReference>
<evidence type="ECO:0000256" key="2">
    <source>
        <dbReference type="ARBA" id="ARBA00023125"/>
    </source>
</evidence>
<dbReference type="InterPro" id="IPR019887">
    <property type="entry name" value="Tscrpt_reg_AsnC/Lrp_C"/>
</dbReference>
<dbReference type="EMBL" id="PTPZ01000009">
    <property type="protein sequence ID" value="PPZ90611.1"/>
    <property type="molecule type" value="Genomic_DNA"/>
</dbReference>
<dbReference type="CDD" id="cd00090">
    <property type="entry name" value="HTH_ARSR"/>
    <property type="match status" value="1"/>
</dbReference>
<protein>
    <submittedName>
        <fullName evidence="5">HTH domain-containing protein</fullName>
    </submittedName>
</protein>
<keyword evidence="2" id="KW-0238">DNA-binding</keyword>
<dbReference type="SMART" id="SM00344">
    <property type="entry name" value="HTH_ASNC"/>
    <property type="match status" value="1"/>
</dbReference>
<evidence type="ECO:0000259" key="4">
    <source>
        <dbReference type="PROSITE" id="PS50956"/>
    </source>
</evidence>
<gene>
    <name evidence="5" type="ORF">C3729_11820</name>
</gene>
<evidence type="ECO:0000313" key="6">
    <source>
        <dbReference type="Proteomes" id="UP000238565"/>
    </source>
</evidence>
<dbReference type="PROSITE" id="PS50956">
    <property type="entry name" value="HTH_ASNC_2"/>
    <property type="match status" value="1"/>
</dbReference>
<dbReference type="KEGG" id="cnr:EB819_01310"/>
<dbReference type="Pfam" id="PF13412">
    <property type="entry name" value="HTH_24"/>
    <property type="match status" value="1"/>
</dbReference>
<dbReference type="PANTHER" id="PTHR30154:SF34">
    <property type="entry name" value="TRANSCRIPTIONAL REGULATOR AZLB"/>
    <property type="match status" value="1"/>
</dbReference>
<dbReference type="OrthoDB" id="1094536at2"/>
<dbReference type="GO" id="GO:0043200">
    <property type="term" value="P:response to amino acid"/>
    <property type="evidence" value="ECO:0007669"/>
    <property type="project" value="TreeGrafter"/>
</dbReference>
<evidence type="ECO:0000313" key="5">
    <source>
        <dbReference type="EMBL" id="PPZ90611.1"/>
    </source>
</evidence>
<accession>A0A2S7I203</accession>
<dbReference type="InterPro" id="IPR036390">
    <property type="entry name" value="WH_DNA-bd_sf"/>
</dbReference>
<dbReference type="InterPro" id="IPR011991">
    <property type="entry name" value="ArsR-like_HTH"/>
</dbReference>
<dbReference type="GO" id="GO:0005829">
    <property type="term" value="C:cytosol"/>
    <property type="evidence" value="ECO:0007669"/>
    <property type="project" value="TreeGrafter"/>
</dbReference>
<dbReference type="PROSITE" id="PS00519">
    <property type="entry name" value="HTH_ASNC_1"/>
    <property type="match status" value="1"/>
</dbReference>
<dbReference type="AlphaFoldDB" id="A0A2S7I203"/>
<keyword evidence="3" id="KW-0804">Transcription</keyword>
<dbReference type="InterPro" id="IPR011008">
    <property type="entry name" value="Dimeric_a/b-barrel"/>
</dbReference>
<sequence length="156" mass="17747">MKSVTEVGYKLDAIDKKIIYMLMDNAKTSLAQISKNIGISTTAVHQRIKKLETAGVIENSVSFLNPRKIGYKVVSYIGVYMDQPSHFQELIKSLNEINEIVEAHYTTGNWTVFLKVLCIDNDHLMQILSKIQKLKGVTRTETFISLEQSINRQLKV</sequence>
<keyword evidence="1" id="KW-0805">Transcription regulation</keyword>
<dbReference type="SUPFAM" id="SSF54909">
    <property type="entry name" value="Dimeric alpha+beta barrel"/>
    <property type="match status" value="1"/>
</dbReference>